<evidence type="ECO:0000313" key="2">
    <source>
        <dbReference type="Proteomes" id="UP000485058"/>
    </source>
</evidence>
<accession>A0A699YYR3</accession>
<organism evidence="1 2">
    <name type="scientific">Haematococcus lacustris</name>
    <name type="common">Green alga</name>
    <name type="synonym">Haematococcus pluvialis</name>
    <dbReference type="NCBI Taxonomy" id="44745"/>
    <lineage>
        <taxon>Eukaryota</taxon>
        <taxon>Viridiplantae</taxon>
        <taxon>Chlorophyta</taxon>
        <taxon>core chlorophytes</taxon>
        <taxon>Chlorophyceae</taxon>
        <taxon>CS clade</taxon>
        <taxon>Chlamydomonadales</taxon>
        <taxon>Haematococcaceae</taxon>
        <taxon>Haematococcus</taxon>
    </lineage>
</organism>
<sequence>MHGLSCWDGRLGSTCTPCCCRGAEFFLPVEVEGGLLSGGDCHAGQTNSEYSGTALESNFDARLRVTVLKANDSTISPLVGLGLGSNPDPDLGSGKEVWKDTMKGCQQQGHQEMIRGGGSCSGWLAYKHRSVQEPDHPFAGEQQRVVLPRLHYCHRAGGLLEHAAAGPVHQHLPGK</sequence>
<proteinExistence type="predicted"/>
<reference evidence="1 2" key="1">
    <citation type="submission" date="2020-02" db="EMBL/GenBank/DDBJ databases">
        <title>Draft genome sequence of Haematococcus lacustris strain NIES-144.</title>
        <authorList>
            <person name="Morimoto D."/>
            <person name="Nakagawa S."/>
            <person name="Yoshida T."/>
            <person name="Sawayama S."/>
        </authorList>
    </citation>
    <scope>NUCLEOTIDE SEQUENCE [LARGE SCALE GENOMIC DNA]</scope>
    <source>
        <strain evidence="1 2">NIES-144</strain>
    </source>
</reference>
<comment type="caution">
    <text evidence="1">The sequence shown here is derived from an EMBL/GenBank/DDBJ whole genome shotgun (WGS) entry which is preliminary data.</text>
</comment>
<protein>
    <submittedName>
        <fullName evidence="1">AraC family transcriptional regulator</fullName>
    </submittedName>
</protein>
<dbReference type="AlphaFoldDB" id="A0A699YYR3"/>
<name>A0A699YYR3_HAELA</name>
<dbReference type="PANTHER" id="PTHR31891:SF1">
    <property type="entry name" value="FORMAMIDASE C869.04-RELATED"/>
    <property type="match status" value="1"/>
</dbReference>
<dbReference type="Proteomes" id="UP000485058">
    <property type="component" value="Unassembled WGS sequence"/>
</dbReference>
<dbReference type="Gene3D" id="2.60.120.580">
    <property type="entry name" value="Acetamidase/Formamidase-like domains"/>
    <property type="match status" value="1"/>
</dbReference>
<dbReference type="SUPFAM" id="SSF141130">
    <property type="entry name" value="Acetamidase/Formamidase-like"/>
    <property type="match status" value="1"/>
</dbReference>
<dbReference type="GO" id="GO:0016811">
    <property type="term" value="F:hydrolase activity, acting on carbon-nitrogen (but not peptide) bonds, in linear amides"/>
    <property type="evidence" value="ECO:0007669"/>
    <property type="project" value="InterPro"/>
</dbReference>
<evidence type="ECO:0000313" key="1">
    <source>
        <dbReference type="EMBL" id="GFH12156.1"/>
    </source>
</evidence>
<keyword evidence="2" id="KW-1185">Reference proteome</keyword>
<gene>
    <name evidence="1" type="ORF">HaLaN_07792</name>
</gene>
<dbReference type="PANTHER" id="PTHR31891">
    <property type="entry name" value="FORMAMIDASE C869.04-RELATED"/>
    <property type="match status" value="1"/>
</dbReference>
<dbReference type="EMBL" id="BLLF01000473">
    <property type="protein sequence ID" value="GFH12156.1"/>
    <property type="molecule type" value="Genomic_DNA"/>
</dbReference>
<dbReference type="InterPro" id="IPR004304">
    <property type="entry name" value="FmdA_AmdA"/>
</dbReference>